<proteinExistence type="predicted"/>
<dbReference type="PROSITE" id="PS51257">
    <property type="entry name" value="PROKAR_LIPOPROTEIN"/>
    <property type="match status" value="1"/>
</dbReference>
<reference evidence="2" key="1">
    <citation type="submission" date="2020-08" db="EMBL/GenBank/DDBJ databases">
        <title>Ramlibacter sp. GTP1 16S ribosomal RNA gene genome sequencing and assembly.</title>
        <authorList>
            <person name="Kang M."/>
        </authorList>
    </citation>
    <scope>NUCLEOTIDE SEQUENCE</scope>
    <source>
        <strain evidence="2">GTP1</strain>
    </source>
</reference>
<dbReference type="RefSeq" id="WP_187081546.1">
    <property type="nucleotide sequence ID" value="NZ_JACORU010000003.1"/>
</dbReference>
<organism evidence="2 3">
    <name type="scientific">Ramlibacter albus</name>
    <dbReference type="NCBI Taxonomy" id="2079448"/>
    <lineage>
        <taxon>Bacteria</taxon>
        <taxon>Pseudomonadati</taxon>
        <taxon>Pseudomonadota</taxon>
        <taxon>Betaproteobacteria</taxon>
        <taxon>Burkholderiales</taxon>
        <taxon>Comamonadaceae</taxon>
        <taxon>Ramlibacter</taxon>
    </lineage>
</organism>
<evidence type="ECO:0000313" key="3">
    <source>
        <dbReference type="Proteomes" id="UP000596827"/>
    </source>
</evidence>
<accession>A0A923S5E9</accession>
<sequence length="480" mass="48355">MERLTRAALCAAVLLATGCGGGADVPESSASAAPAAMADAQASPAAPARQAQAARLDTDTLLNWAERTFPTFFPGTQPNRTADPFVFRAYPNGNYLGVALGGVYVLGPVTGGAIVRVGSVASFTCAALASSCAATGSTVTGQAMARGIALTGAGVTLRDSTGGSRTATTDGSGNYTISVAGMSPPYVVTASGTSNGTPYTLYSVSTSSALTGAQRVNLSAWTSALAAMLSPTGRAADLSAVEHASRITVTTVTQVVIYTRILIAPTLTDNGLSSTSTNPITDGSPLASGLGNVDQQTDTGMTPNNAVFMGRACAQAQLGSCPRYTYPPAATTTTPNVCGYDIASGAPIRCDPTQPTTATPTPISITPSTAYNFGCSGCVFWGQADNYAATPTQTPLRVSTFTFTGTVTTTPSTGGSETWQATFSARVCVAGTCVSAGDTVGGTSYNAQATCTQSATAIAQALNASAIPGFSYTFTCRRVA</sequence>
<keyword evidence="1" id="KW-0732">Signal</keyword>
<name>A0A923S5E9_9BURK</name>
<feature type="chain" id="PRO_5037249227" description="Carboxypeptidase regulatory-like domain-containing protein" evidence="1">
    <location>
        <begin position="23"/>
        <end position="480"/>
    </location>
</feature>
<evidence type="ECO:0000256" key="1">
    <source>
        <dbReference type="SAM" id="SignalP"/>
    </source>
</evidence>
<evidence type="ECO:0008006" key="4">
    <source>
        <dbReference type="Google" id="ProtNLM"/>
    </source>
</evidence>
<gene>
    <name evidence="2" type="ORF">H8R02_11585</name>
</gene>
<evidence type="ECO:0000313" key="2">
    <source>
        <dbReference type="EMBL" id="MBC5765097.1"/>
    </source>
</evidence>
<protein>
    <recommendedName>
        <fullName evidence="4">Carboxypeptidase regulatory-like domain-containing protein</fullName>
    </recommendedName>
</protein>
<keyword evidence="3" id="KW-1185">Reference proteome</keyword>
<comment type="caution">
    <text evidence="2">The sequence shown here is derived from an EMBL/GenBank/DDBJ whole genome shotgun (WGS) entry which is preliminary data.</text>
</comment>
<dbReference type="AlphaFoldDB" id="A0A923S5E9"/>
<feature type="signal peptide" evidence="1">
    <location>
        <begin position="1"/>
        <end position="22"/>
    </location>
</feature>
<dbReference type="EMBL" id="JACORU010000003">
    <property type="protein sequence ID" value="MBC5765097.1"/>
    <property type="molecule type" value="Genomic_DNA"/>
</dbReference>
<dbReference type="Proteomes" id="UP000596827">
    <property type="component" value="Unassembled WGS sequence"/>
</dbReference>